<sequence>MIFAAPSAHSPLVFSLQFLRAQTVIPKYCERSSVKEPNHQAQSHAAHSRARSTARRRQRPRRRCASVVAPPPPPPPPPPRAARCEPSPATASDSATRAIPEPPTAPRVESLEPSARPCSIRSAACHHL</sequence>
<reference evidence="2" key="1">
    <citation type="submission" date="2020-05" db="EMBL/GenBank/DDBJ databases">
        <title>WGS assembly of Panicum virgatum.</title>
        <authorList>
            <person name="Lovell J.T."/>
            <person name="Jenkins J."/>
            <person name="Shu S."/>
            <person name="Juenger T.E."/>
            <person name="Schmutz J."/>
        </authorList>
    </citation>
    <scope>NUCLEOTIDE SEQUENCE</scope>
    <source>
        <strain evidence="2">AP13</strain>
    </source>
</reference>
<evidence type="ECO:0000313" key="2">
    <source>
        <dbReference type="EMBL" id="KAG2537602.1"/>
    </source>
</evidence>
<dbReference type="Proteomes" id="UP000823388">
    <property type="component" value="Chromosome 9N"/>
</dbReference>
<protein>
    <submittedName>
        <fullName evidence="2">Uncharacterized protein</fullName>
    </submittedName>
</protein>
<organism evidence="2 3">
    <name type="scientific">Panicum virgatum</name>
    <name type="common">Blackwell switchgrass</name>
    <dbReference type="NCBI Taxonomy" id="38727"/>
    <lineage>
        <taxon>Eukaryota</taxon>
        <taxon>Viridiplantae</taxon>
        <taxon>Streptophyta</taxon>
        <taxon>Embryophyta</taxon>
        <taxon>Tracheophyta</taxon>
        <taxon>Spermatophyta</taxon>
        <taxon>Magnoliopsida</taxon>
        <taxon>Liliopsida</taxon>
        <taxon>Poales</taxon>
        <taxon>Poaceae</taxon>
        <taxon>PACMAD clade</taxon>
        <taxon>Panicoideae</taxon>
        <taxon>Panicodae</taxon>
        <taxon>Paniceae</taxon>
        <taxon>Panicinae</taxon>
        <taxon>Panicum</taxon>
        <taxon>Panicum sect. Hiantes</taxon>
    </lineage>
</organism>
<evidence type="ECO:0000256" key="1">
    <source>
        <dbReference type="SAM" id="MobiDB-lite"/>
    </source>
</evidence>
<dbReference type="EMBL" id="CM029054">
    <property type="protein sequence ID" value="KAG2537602.1"/>
    <property type="molecule type" value="Genomic_DNA"/>
</dbReference>
<proteinExistence type="predicted"/>
<feature type="region of interest" description="Disordered" evidence="1">
    <location>
        <begin position="32"/>
        <end position="128"/>
    </location>
</feature>
<dbReference type="AlphaFoldDB" id="A0A8T0MN89"/>
<feature type="compositionally biased region" description="Pro residues" evidence="1">
    <location>
        <begin position="69"/>
        <end position="80"/>
    </location>
</feature>
<keyword evidence="3" id="KW-1185">Reference proteome</keyword>
<gene>
    <name evidence="2" type="ORF">PVAP13_9NG310173</name>
</gene>
<comment type="caution">
    <text evidence="2">The sequence shown here is derived from an EMBL/GenBank/DDBJ whole genome shotgun (WGS) entry which is preliminary data.</text>
</comment>
<name>A0A8T0MN89_PANVG</name>
<accession>A0A8T0MN89</accession>
<feature type="compositionally biased region" description="Basic residues" evidence="1">
    <location>
        <begin position="46"/>
        <end position="64"/>
    </location>
</feature>
<evidence type="ECO:0000313" key="3">
    <source>
        <dbReference type="Proteomes" id="UP000823388"/>
    </source>
</evidence>